<dbReference type="GO" id="GO:0005525">
    <property type="term" value="F:GTP binding"/>
    <property type="evidence" value="ECO:0007669"/>
    <property type="project" value="TreeGrafter"/>
</dbReference>
<reference evidence="2 3" key="1">
    <citation type="submission" date="2014-04" db="EMBL/GenBank/DDBJ databases">
        <authorList>
            <consortium name="DOE Joint Genome Institute"/>
            <person name="Kuo A."/>
            <person name="Martino E."/>
            <person name="Perotto S."/>
            <person name="Kohler A."/>
            <person name="Nagy L.G."/>
            <person name="Floudas D."/>
            <person name="Copeland A."/>
            <person name="Barry K.W."/>
            <person name="Cichocki N."/>
            <person name="Veneault-Fourrey C."/>
            <person name="LaButti K."/>
            <person name="Lindquist E.A."/>
            <person name="Lipzen A."/>
            <person name="Lundell T."/>
            <person name="Morin E."/>
            <person name="Murat C."/>
            <person name="Sun H."/>
            <person name="Tunlid A."/>
            <person name="Henrissat B."/>
            <person name="Grigoriev I.V."/>
            <person name="Hibbett D.S."/>
            <person name="Martin F."/>
            <person name="Nordberg H.P."/>
            <person name="Cantor M.N."/>
            <person name="Hua S.X."/>
        </authorList>
    </citation>
    <scope>NUCLEOTIDE SEQUENCE [LARGE SCALE GENOMIC DNA]</scope>
    <source>
        <strain evidence="2 3">Zn</strain>
    </source>
</reference>
<dbReference type="Proteomes" id="UP000054321">
    <property type="component" value="Unassembled WGS sequence"/>
</dbReference>
<feature type="signal peptide" evidence="1">
    <location>
        <begin position="1"/>
        <end position="20"/>
    </location>
</feature>
<sequence>MKFSLLTSVLALFTLGNSAALPTSSSHHIDKRYVLSNTLGVQYNGKTAYMVQVISGVAMSNLLNTCLSNSGADWAQSFVANLADQWDREGGAATLLHTWGFYATSNTAGLFCTTLAGELVFSTRVAAEQFRQLMVNYLPTKRSLVSGVNEAFDILPPTPPIDANNTLSTRNAGSCSNHCNVNFINSSGPLIFNNGSKASLQALTLTPAKPTTASFNSSFLPSVNISTISLVNLSNSPSRDVFEDDLRSVPCNASKFRVGPNAYKLIENRRVLTQKETSGKRGIRRKSGFAEEEEGYMFVEEGFRIRFNNGEVIDFYADTGADKKGWIKVLDA</sequence>
<evidence type="ECO:0000313" key="3">
    <source>
        <dbReference type="Proteomes" id="UP000054321"/>
    </source>
</evidence>
<dbReference type="OrthoDB" id="2123378at2759"/>
<keyword evidence="1" id="KW-0732">Signal</keyword>
<dbReference type="AlphaFoldDB" id="A0A0C3DFL8"/>
<organism evidence="2 3">
    <name type="scientific">Oidiodendron maius (strain Zn)</name>
    <dbReference type="NCBI Taxonomy" id="913774"/>
    <lineage>
        <taxon>Eukaryota</taxon>
        <taxon>Fungi</taxon>
        <taxon>Dikarya</taxon>
        <taxon>Ascomycota</taxon>
        <taxon>Pezizomycotina</taxon>
        <taxon>Leotiomycetes</taxon>
        <taxon>Leotiomycetes incertae sedis</taxon>
        <taxon>Myxotrichaceae</taxon>
        <taxon>Oidiodendron</taxon>
    </lineage>
</organism>
<protein>
    <recommendedName>
        <fullName evidence="4">Peptidase A1 domain-containing protein</fullName>
    </recommendedName>
</protein>
<proteinExistence type="predicted"/>
<feature type="chain" id="PRO_5002163237" description="Peptidase A1 domain-containing protein" evidence="1">
    <location>
        <begin position="21"/>
        <end position="332"/>
    </location>
</feature>
<evidence type="ECO:0000313" key="2">
    <source>
        <dbReference type="EMBL" id="KIN00758.1"/>
    </source>
</evidence>
<dbReference type="InterPro" id="IPR052007">
    <property type="entry name" value="Bud4"/>
</dbReference>
<dbReference type="EMBL" id="KN832877">
    <property type="protein sequence ID" value="KIN00758.1"/>
    <property type="molecule type" value="Genomic_DNA"/>
</dbReference>
<dbReference type="InParanoid" id="A0A0C3DFL8"/>
<accession>A0A0C3DFL8</accession>
<dbReference type="HOGENOM" id="CLU_837026_0_0_1"/>
<dbReference type="PANTHER" id="PTHR36100:SF1">
    <property type="entry name" value="BUD SITE SELECTION PROTEIN 4"/>
    <property type="match status" value="1"/>
</dbReference>
<evidence type="ECO:0008006" key="4">
    <source>
        <dbReference type="Google" id="ProtNLM"/>
    </source>
</evidence>
<gene>
    <name evidence="2" type="ORF">OIDMADRAFT_146103</name>
</gene>
<dbReference type="PANTHER" id="PTHR36100">
    <property type="entry name" value="BUD SITE SELECTION PROTEIN 4"/>
    <property type="match status" value="1"/>
</dbReference>
<reference evidence="3" key="2">
    <citation type="submission" date="2015-01" db="EMBL/GenBank/DDBJ databases">
        <title>Evolutionary Origins and Diversification of the Mycorrhizal Mutualists.</title>
        <authorList>
            <consortium name="DOE Joint Genome Institute"/>
            <consortium name="Mycorrhizal Genomics Consortium"/>
            <person name="Kohler A."/>
            <person name="Kuo A."/>
            <person name="Nagy L.G."/>
            <person name="Floudas D."/>
            <person name="Copeland A."/>
            <person name="Barry K.W."/>
            <person name="Cichocki N."/>
            <person name="Veneault-Fourrey C."/>
            <person name="LaButti K."/>
            <person name="Lindquist E.A."/>
            <person name="Lipzen A."/>
            <person name="Lundell T."/>
            <person name="Morin E."/>
            <person name="Murat C."/>
            <person name="Riley R."/>
            <person name="Ohm R."/>
            <person name="Sun H."/>
            <person name="Tunlid A."/>
            <person name="Henrissat B."/>
            <person name="Grigoriev I.V."/>
            <person name="Hibbett D.S."/>
            <person name="Martin F."/>
        </authorList>
    </citation>
    <scope>NUCLEOTIDE SEQUENCE [LARGE SCALE GENOMIC DNA]</scope>
    <source>
        <strain evidence="3">Zn</strain>
    </source>
</reference>
<name>A0A0C3DFL8_OIDMZ</name>
<evidence type="ECO:0000256" key="1">
    <source>
        <dbReference type="SAM" id="SignalP"/>
    </source>
</evidence>
<keyword evidence="3" id="KW-1185">Reference proteome</keyword>